<organism evidence="4 5">
    <name type="scientific">Phocoena sinus</name>
    <name type="common">Vaquita</name>
    <dbReference type="NCBI Taxonomy" id="42100"/>
    <lineage>
        <taxon>Eukaryota</taxon>
        <taxon>Metazoa</taxon>
        <taxon>Chordata</taxon>
        <taxon>Craniata</taxon>
        <taxon>Vertebrata</taxon>
        <taxon>Euteleostomi</taxon>
        <taxon>Mammalia</taxon>
        <taxon>Eutheria</taxon>
        <taxon>Laurasiatheria</taxon>
        <taxon>Artiodactyla</taxon>
        <taxon>Whippomorpha</taxon>
        <taxon>Cetacea</taxon>
        <taxon>Odontoceti</taxon>
        <taxon>Phocoenidae</taxon>
        <taxon>Phocoena</taxon>
    </lineage>
</organism>
<dbReference type="Proteomes" id="UP000694554">
    <property type="component" value="Chromosome 16"/>
</dbReference>
<reference evidence="4" key="1">
    <citation type="submission" date="2019-08" db="EMBL/GenBank/DDBJ databases">
        <title>Phocoena sinus (Vaquita) genome, mPhoSin1, primary haplotype.</title>
        <authorList>
            <person name="Morin P."/>
            <person name="Mountcastle J."/>
            <person name="Fungtammasan C."/>
            <person name="Rhie A."/>
            <person name="Rojas-Bracho L."/>
            <person name="Smith C.R."/>
            <person name="Taylor B.L."/>
            <person name="Gulland F.M.D."/>
            <person name="Musser W."/>
            <person name="Houck M."/>
            <person name="Haase B."/>
            <person name="Paez S."/>
            <person name="Howe K."/>
            <person name="Torrance J."/>
            <person name="Formenti G."/>
            <person name="Phillippy A."/>
            <person name="Ryder O."/>
            <person name="Jarvis E.D."/>
            <person name="Fedrigo O."/>
        </authorList>
    </citation>
    <scope>NUCLEOTIDE SEQUENCE [LARGE SCALE GENOMIC DNA]</scope>
</reference>
<keyword evidence="5" id="KW-1185">Reference proteome</keyword>
<comment type="subcellular location">
    <subcellularLocation>
        <location evidence="2">Cytoplasm</location>
    </subcellularLocation>
    <subcellularLocation>
        <location evidence="2">Nucleus</location>
    </subcellularLocation>
</comment>
<comment type="similarity">
    <text evidence="2">Belongs to the NMD3 family.</text>
</comment>
<evidence type="ECO:0000313" key="4">
    <source>
        <dbReference type="Ensembl" id="ENSPSNP00000006451.1"/>
    </source>
</evidence>
<dbReference type="GO" id="GO:0000055">
    <property type="term" value="P:ribosomal large subunit export from nucleus"/>
    <property type="evidence" value="ECO:0007669"/>
    <property type="project" value="TreeGrafter"/>
</dbReference>
<evidence type="ECO:0000256" key="2">
    <source>
        <dbReference type="RuleBase" id="RU364108"/>
    </source>
</evidence>
<dbReference type="AlphaFoldDB" id="A0A8C9BAF8"/>
<feature type="domain" description="Nmd3 N-terminal" evidence="3">
    <location>
        <begin position="17"/>
        <end position="129"/>
    </location>
</feature>
<keyword evidence="2" id="KW-0539">Nucleus</keyword>
<evidence type="ECO:0000256" key="1">
    <source>
        <dbReference type="ARBA" id="ARBA00002269"/>
    </source>
</evidence>
<keyword evidence="2" id="KW-0653">Protein transport</keyword>
<dbReference type="Pfam" id="PF04981">
    <property type="entry name" value="NMD3"/>
    <property type="match status" value="1"/>
</dbReference>
<dbReference type="InterPro" id="IPR039768">
    <property type="entry name" value="Nmd3"/>
</dbReference>
<accession>A0A8C9BAF8</accession>
<dbReference type="PANTHER" id="PTHR12746:SF2">
    <property type="entry name" value="60S RIBOSOMAL EXPORT PROTEIN NMD3"/>
    <property type="match status" value="1"/>
</dbReference>
<keyword evidence="2" id="KW-0813">Transport</keyword>
<name>A0A8C9BAF8_PHOSS</name>
<dbReference type="Ensembl" id="ENSPSNT00000007348.1">
    <property type="protein sequence ID" value="ENSPSNP00000006451.1"/>
    <property type="gene ID" value="ENSPSNG00000004804.1"/>
</dbReference>
<dbReference type="GO" id="GO:0043023">
    <property type="term" value="F:ribosomal large subunit binding"/>
    <property type="evidence" value="ECO:0007669"/>
    <property type="project" value="InterPro"/>
</dbReference>
<evidence type="ECO:0000259" key="3">
    <source>
        <dbReference type="Pfam" id="PF04981"/>
    </source>
</evidence>
<dbReference type="PANTHER" id="PTHR12746">
    <property type="entry name" value="NONSENSE-MEDIATED MRNA DECAY PROTEIN 3"/>
    <property type="match status" value="1"/>
</dbReference>
<dbReference type="GeneTree" id="ENSGT00390000005104"/>
<comment type="function">
    <text evidence="1 2">Acts as an adapter for the XPO1/CRM1-mediated export of the 60S ribosomal subunit.</text>
</comment>
<protein>
    <recommendedName>
        <fullName evidence="2">60S ribosomal export protein NMD3</fullName>
    </recommendedName>
</protein>
<dbReference type="GO" id="GO:0005737">
    <property type="term" value="C:cytoplasm"/>
    <property type="evidence" value="ECO:0007669"/>
    <property type="project" value="UniProtKB-SubCell"/>
</dbReference>
<keyword evidence="2" id="KW-0963">Cytoplasm</keyword>
<reference evidence="4" key="2">
    <citation type="submission" date="2025-08" db="UniProtKB">
        <authorList>
            <consortium name="Ensembl"/>
        </authorList>
    </citation>
    <scope>IDENTIFICATION</scope>
</reference>
<dbReference type="InterPro" id="IPR007064">
    <property type="entry name" value="Nmd3_N"/>
</dbReference>
<dbReference type="GO" id="GO:0015031">
    <property type="term" value="P:protein transport"/>
    <property type="evidence" value="ECO:0007669"/>
    <property type="project" value="UniProtKB-KW"/>
</dbReference>
<sequence length="181" mass="20581">MEYMTEPVKHTPGHILCCDRGAPISPNPASICVACLRSKVDIRQGIPKQVSLSLCKQCQRYFQPPGTWAQCALESRERLALCLKKFKAPLSNVRLVDASFVWTEPRSKRLNVKLTIQKEVMNGAILQQVSGFKSSQVVIPGRLPKSSSRKQVLDSFYIDYFRRRAYEESFFIRTCRALSPI</sequence>
<proteinExistence type="inferred from homology"/>
<dbReference type="GO" id="GO:0005634">
    <property type="term" value="C:nucleus"/>
    <property type="evidence" value="ECO:0007669"/>
    <property type="project" value="UniProtKB-SubCell"/>
</dbReference>
<reference evidence="4" key="3">
    <citation type="submission" date="2025-09" db="UniProtKB">
        <authorList>
            <consortium name="Ensembl"/>
        </authorList>
    </citation>
    <scope>IDENTIFICATION</scope>
</reference>
<evidence type="ECO:0000313" key="5">
    <source>
        <dbReference type="Proteomes" id="UP000694554"/>
    </source>
</evidence>